<feature type="compositionally biased region" description="Low complexity" evidence="1">
    <location>
        <begin position="32"/>
        <end position="42"/>
    </location>
</feature>
<reference evidence="2 3" key="1">
    <citation type="submission" date="2018-10" db="EMBL/GenBank/DDBJ databases">
        <title>A high-quality apple genome assembly.</title>
        <authorList>
            <person name="Hu J."/>
        </authorList>
    </citation>
    <scope>NUCLEOTIDE SEQUENCE [LARGE SCALE GENOMIC DNA]</scope>
    <source>
        <strain evidence="3">cv. HFTH1</strain>
        <tissue evidence="2">Young leaf</tissue>
    </source>
</reference>
<feature type="compositionally biased region" description="Polar residues" evidence="1">
    <location>
        <begin position="112"/>
        <end position="123"/>
    </location>
</feature>
<dbReference type="PANTHER" id="PTHR33738">
    <property type="entry name" value="EMB|CAB82975.1"/>
    <property type="match status" value="1"/>
</dbReference>
<dbReference type="EMBL" id="RDQH01000333">
    <property type="protein sequence ID" value="RXH94532.1"/>
    <property type="molecule type" value="Genomic_DNA"/>
</dbReference>
<sequence length="178" mass="19116">MENNKKVGSGASHGSSSPSARNLDHLFGPKDSSSSSSSSSSSGLFGSLFPPVPSTGAGRERRQGLGDQAGKYGSPCFSDNKGESKTSKASNMYQNEAVEPCNFSSSIYYGSRENYSPRTGTTESHQHHTSKKDGGEDDANGNNANSVSRGNWWQGMICICGLFTYLRRILYLEILKIP</sequence>
<evidence type="ECO:0000313" key="3">
    <source>
        <dbReference type="Proteomes" id="UP000290289"/>
    </source>
</evidence>
<accession>A0A498JLQ0</accession>
<feature type="region of interest" description="Disordered" evidence="1">
    <location>
        <begin position="1"/>
        <end position="95"/>
    </location>
</feature>
<gene>
    <name evidence="2" type="ORF">DVH24_024216</name>
</gene>
<keyword evidence="3" id="KW-1185">Reference proteome</keyword>
<evidence type="ECO:0000256" key="1">
    <source>
        <dbReference type="SAM" id="MobiDB-lite"/>
    </source>
</evidence>
<feature type="compositionally biased region" description="Low complexity" evidence="1">
    <location>
        <begin position="8"/>
        <end position="20"/>
    </location>
</feature>
<dbReference type="PANTHER" id="PTHR33738:SF21">
    <property type="entry name" value="TPRXL"/>
    <property type="match status" value="1"/>
</dbReference>
<dbReference type="Proteomes" id="UP000290289">
    <property type="component" value="Chromosome 7"/>
</dbReference>
<evidence type="ECO:0000313" key="2">
    <source>
        <dbReference type="EMBL" id="RXH94532.1"/>
    </source>
</evidence>
<proteinExistence type="predicted"/>
<feature type="region of interest" description="Disordered" evidence="1">
    <location>
        <begin position="112"/>
        <end position="146"/>
    </location>
</feature>
<comment type="caution">
    <text evidence="2">The sequence shown here is derived from an EMBL/GenBank/DDBJ whole genome shotgun (WGS) entry which is preliminary data.</text>
</comment>
<organism evidence="2 3">
    <name type="scientific">Malus domestica</name>
    <name type="common">Apple</name>
    <name type="synonym">Pyrus malus</name>
    <dbReference type="NCBI Taxonomy" id="3750"/>
    <lineage>
        <taxon>Eukaryota</taxon>
        <taxon>Viridiplantae</taxon>
        <taxon>Streptophyta</taxon>
        <taxon>Embryophyta</taxon>
        <taxon>Tracheophyta</taxon>
        <taxon>Spermatophyta</taxon>
        <taxon>Magnoliopsida</taxon>
        <taxon>eudicotyledons</taxon>
        <taxon>Gunneridae</taxon>
        <taxon>Pentapetalae</taxon>
        <taxon>rosids</taxon>
        <taxon>fabids</taxon>
        <taxon>Rosales</taxon>
        <taxon>Rosaceae</taxon>
        <taxon>Amygdaloideae</taxon>
        <taxon>Maleae</taxon>
        <taxon>Malus</taxon>
    </lineage>
</organism>
<protein>
    <submittedName>
        <fullName evidence="2">Uncharacterized protein</fullName>
    </submittedName>
</protein>
<name>A0A498JLQ0_MALDO</name>
<dbReference type="AlphaFoldDB" id="A0A498JLQ0"/>